<reference evidence="1 2" key="1">
    <citation type="journal article" date="2019" name="ISME J.">
        <title>Candidatus Macondimonas diazotrophica, a novel gammaproteobacterial genus dominating crude-oil-contaminated coastal sediments.</title>
        <authorList>
            <person name="Karthikeyan S."/>
            <person name="Konstantinidis K."/>
        </authorList>
    </citation>
    <scope>NUCLEOTIDE SEQUENCE [LARGE SCALE GENOMIC DNA]</scope>
    <source>
        <strain evidence="1 2">KTK01</strain>
    </source>
</reference>
<gene>
    <name evidence="1" type="ORF">E4680_11360</name>
</gene>
<dbReference type="Proteomes" id="UP000297890">
    <property type="component" value="Unassembled WGS sequence"/>
</dbReference>
<protein>
    <submittedName>
        <fullName evidence="1">Uncharacterized protein</fullName>
    </submittedName>
</protein>
<name>A0A4Z0F656_9GAMM</name>
<sequence length="536" mass="58675">MAQIPVRLTTREMYFPLLSNQQGPTVIDGRGDLTFIKGASSEARDSPSALGYPGVYYAHNVLPSTYGWQSVGYTDQWEASATTGFYDIEVCQGATLQDNYPSSTTRRTYIAAVYDSGLGTTSLYYRTELGAWDTPLIDGLGTPLTVGGKPQLTTANLNGVTYIYFQGAPGAYVLDTTLGTLYLRTLAGLSIGNIRGIFSSSGYMLAWSNSGVSWSSVIDVEDFVPSDVTDAGGGAIQEIRGEIIYCRPCDLGFIVFSDINAVIALYTANSKFPFEFRELSSSGGVASQVQVSREDVEGKTYAYTTSGIQAINQISVDNVLTQVADFVSNKIFEDFDEATLTFTAQTLEQDMGRAVEVIANRYVIISYSSGSLTNFTHAIVIDSKYQRMGKLKCPHVSAFPYKEIQGGVLQDSKSKIAFLQTDGTVKVLDFNIETTNNSGVILFGKFQYARTRWLQMQQVEMENGSRFGSLDAMLYTSYTGEDLLGPISGYPESPDITTARRKSWYFTSAGKNLSLLFIGGFDIISLVIHFNLHGKY</sequence>
<keyword evidence="2" id="KW-1185">Reference proteome</keyword>
<proteinExistence type="predicted"/>
<comment type="caution">
    <text evidence="1">The sequence shown here is derived from an EMBL/GenBank/DDBJ whole genome shotgun (WGS) entry which is preliminary data.</text>
</comment>
<dbReference type="RefSeq" id="WP_135282537.1">
    <property type="nucleotide sequence ID" value="NZ_SRIO01000017.1"/>
</dbReference>
<organism evidence="1 2">
    <name type="scientific">Candidatus Macondimonas diazotrophica</name>
    <dbReference type="NCBI Taxonomy" id="2305248"/>
    <lineage>
        <taxon>Bacteria</taxon>
        <taxon>Pseudomonadati</taxon>
        <taxon>Pseudomonadota</taxon>
        <taxon>Gammaproteobacteria</taxon>
        <taxon>Chromatiales</taxon>
        <taxon>Ectothiorhodospiraceae</taxon>
        <taxon>Candidatus Macondimonas</taxon>
    </lineage>
</organism>
<evidence type="ECO:0000313" key="1">
    <source>
        <dbReference type="EMBL" id="TFZ81660.1"/>
    </source>
</evidence>
<dbReference type="EMBL" id="SRIO01000017">
    <property type="protein sequence ID" value="TFZ81660.1"/>
    <property type="molecule type" value="Genomic_DNA"/>
</dbReference>
<accession>A0A4Z0F656</accession>
<evidence type="ECO:0000313" key="2">
    <source>
        <dbReference type="Proteomes" id="UP000297890"/>
    </source>
</evidence>
<dbReference type="AlphaFoldDB" id="A0A4Z0F656"/>